<evidence type="ECO:0000313" key="8">
    <source>
        <dbReference type="Proteomes" id="UP000799439"/>
    </source>
</evidence>
<dbReference type="Gene3D" id="3.40.50.11990">
    <property type="entry name" value="RNA polymerase II accessory factor, Cdc73 C-terminal domain"/>
    <property type="match status" value="1"/>
</dbReference>
<evidence type="ECO:0000256" key="1">
    <source>
        <dbReference type="ARBA" id="ARBA00004123"/>
    </source>
</evidence>
<keyword evidence="8" id="KW-1185">Reference proteome</keyword>
<dbReference type="PANTHER" id="PTHR12466:SF8">
    <property type="entry name" value="PARAFIBROMIN"/>
    <property type="match status" value="1"/>
</dbReference>
<proteinExistence type="inferred from homology"/>
<dbReference type="AlphaFoldDB" id="A0A9P4IY62"/>
<dbReference type="InterPro" id="IPR038103">
    <property type="entry name" value="CDC73_C_sf"/>
</dbReference>
<dbReference type="EMBL" id="ML996087">
    <property type="protein sequence ID" value="KAF2152047.1"/>
    <property type="molecule type" value="Genomic_DNA"/>
</dbReference>
<protein>
    <submittedName>
        <fullName evidence="7">CDC73-domain-containing protein</fullName>
    </submittedName>
</protein>
<feature type="domain" description="Cell division control protein 73 C-terminal" evidence="6">
    <location>
        <begin position="255"/>
        <end position="413"/>
    </location>
</feature>
<gene>
    <name evidence="7" type="ORF">K461DRAFT_328366</name>
</gene>
<keyword evidence="4" id="KW-0539">Nucleus</keyword>
<evidence type="ECO:0000259" key="6">
    <source>
        <dbReference type="Pfam" id="PF05179"/>
    </source>
</evidence>
<sequence length="425" mass="46668">MDANGAPATDPLILLRDCIKRGGAPLPTTSSDPSTASDTATLETATHLLFDLEQPGASAREVIELATPTRFISQRDNAPLDLLSVFFSWTNRDTGLTEYISAVQTLNNERTKNGLQGVTNVVFTERVDLASWLSGENDESEFIKSLDDTPEARKAAQGAADIARGVQDVAMGDAAAQPRVSTRGEAERIKAIYKMERSLGDRNTVLRGIKPTDFSHVRKSAEVILRRTSSRPNGPTPVAPAANAAAKNAKPSGRRPEPIILLSPSASSLLRLANIKSFLVDGVYTADNSSTGANILHITRTLPSIDPSRPMRFILVESPDNFKPDYWNRVVAVFTTGQAWQFKGYKWQHPADLFTHALGVYVGWKGELVPETVKGWGRGVLSTSVDKWRDGQTMQQRWRDREVVEEIWTAIEASMRGRGWGKEGR</sequence>
<organism evidence="7 8">
    <name type="scientific">Myriangium duriaei CBS 260.36</name>
    <dbReference type="NCBI Taxonomy" id="1168546"/>
    <lineage>
        <taxon>Eukaryota</taxon>
        <taxon>Fungi</taxon>
        <taxon>Dikarya</taxon>
        <taxon>Ascomycota</taxon>
        <taxon>Pezizomycotina</taxon>
        <taxon>Dothideomycetes</taxon>
        <taxon>Dothideomycetidae</taxon>
        <taxon>Myriangiales</taxon>
        <taxon>Myriangiaceae</taxon>
        <taxon>Myriangium</taxon>
    </lineage>
</organism>
<reference evidence="7" key="1">
    <citation type="journal article" date="2020" name="Stud. Mycol.">
        <title>101 Dothideomycetes genomes: a test case for predicting lifestyles and emergence of pathogens.</title>
        <authorList>
            <person name="Haridas S."/>
            <person name="Albert R."/>
            <person name="Binder M."/>
            <person name="Bloem J."/>
            <person name="Labutti K."/>
            <person name="Salamov A."/>
            <person name="Andreopoulos B."/>
            <person name="Baker S."/>
            <person name="Barry K."/>
            <person name="Bills G."/>
            <person name="Bluhm B."/>
            <person name="Cannon C."/>
            <person name="Castanera R."/>
            <person name="Culley D."/>
            <person name="Daum C."/>
            <person name="Ezra D."/>
            <person name="Gonzalez J."/>
            <person name="Henrissat B."/>
            <person name="Kuo A."/>
            <person name="Liang C."/>
            <person name="Lipzen A."/>
            <person name="Lutzoni F."/>
            <person name="Magnuson J."/>
            <person name="Mondo S."/>
            <person name="Nolan M."/>
            <person name="Ohm R."/>
            <person name="Pangilinan J."/>
            <person name="Park H.-J."/>
            <person name="Ramirez L."/>
            <person name="Alfaro M."/>
            <person name="Sun H."/>
            <person name="Tritt A."/>
            <person name="Yoshinaga Y."/>
            <person name="Zwiers L.-H."/>
            <person name="Turgeon B."/>
            <person name="Goodwin S."/>
            <person name="Spatafora J."/>
            <person name="Crous P."/>
            <person name="Grigoriev I."/>
        </authorList>
    </citation>
    <scope>NUCLEOTIDE SEQUENCE</scope>
    <source>
        <strain evidence="7">CBS 260.36</strain>
    </source>
</reference>
<feature type="compositionally biased region" description="Low complexity" evidence="5">
    <location>
        <begin position="239"/>
        <end position="251"/>
    </location>
</feature>
<dbReference type="InterPro" id="IPR007852">
    <property type="entry name" value="Cdc73/Parafibromin"/>
</dbReference>
<evidence type="ECO:0000256" key="5">
    <source>
        <dbReference type="SAM" id="MobiDB-lite"/>
    </source>
</evidence>
<comment type="similarity">
    <text evidence="2">Belongs to the CDC73 family.</text>
</comment>
<dbReference type="OrthoDB" id="2186602at2759"/>
<evidence type="ECO:0000256" key="3">
    <source>
        <dbReference type="ARBA" id="ARBA00023163"/>
    </source>
</evidence>
<dbReference type="GO" id="GO:0032968">
    <property type="term" value="P:positive regulation of transcription elongation by RNA polymerase II"/>
    <property type="evidence" value="ECO:0007669"/>
    <property type="project" value="TreeGrafter"/>
</dbReference>
<feature type="region of interest" description="Disordered" evidence="5">
    <location>
        <begin position="228"/>
        <end position="257"/>
    </location>
</feature>
<evidence type="ECO:0000313" key="7">
    <source>
        <dbReference type="EMBL" id="KAF2152047.1"/>
    </source>
</evidence>
<comment type="subcellular location">
    <subcellularLocation>
        <location evidence="1">Nucleus</location>
    </subcellularLocation>
</comment>
<dbReference type="PANTHER" id="PTHR12466">
    <property type="entry name" value="CDC73 DOMAIN PROTEIN"/>
    <property type="match status" value="1"/>
</dbReference>
<name>A0A9P4IY62_9PEZI</name>
<dbReference type="GO" id="GO:0000993">
    <property type="term" value="F:RNA polymerase II complex binding"/>
    <property type="evidence" value="ECO:0007669"/>
    <property type="project" value="TreeGrafter"/>
</dbReference>
<dbReference type="FunFam" id="3.40.50.11990:FF:000003">
    <property type="entry name" value="Pol II transcription elongation factor subunit Cdc73"/>
    <property type="match status" value="1"/>
</dbReference>
<dbReference type="InterPro" id="IPR031336">
    <property type="entry name" value="CDC73_C"/>
</dbReference>
<dbReference type="GO" id="GO:0016593">
    <property type="term" value="C:Cdc73/Paf1 complex"/>
    <property type="evidence" value="ECO:0007669"/>
    <property type="project" value="InterPro"/>
</dbReference>
<comment type="caution">
    <text evidence="7">The sequence shown here is derived from an EMBL/GenBank/DDBJ whole genome shotgun (WGS) entry which is preliminary data.</text>
</comment>
<accession>A0A9P4IY62</accession>
<dbReference type="Proteomes" id="UP000799439">
    <property type="component" value="Unassembled WGS sequence"/>
</dbReference>
<dbReference type="Pfam" id="PF05179">
    <property type="entry name" value="CDC73_C"/>
    <property type="match status" value="1"/>
</dbReference>
<evidence type="ECO:0000256" key="4">
    <source>
        <dbReference type="ARBA" id="ARBA00023242"/>
    </source>
</evidence>
<keyword evidence="3" id="KW-0804">Transcription</keyword>
<evidence type="ECO:0000256" key="2">
    <source>
        <dbReference type="ARBA" id="ARBA00010427"/>
    </source>
</evidence>
<dbReference type="GO" id="GO:0006368">
    <property type="term" value="P:transcription elongation by RNA polymerase II"/>
    <property type="evidence" value="ECO:0007669"/>
    <property type="project" value="InterPro"/>
</dbReference>